<gene>
    <name evidence="2" type="ORF">OHU17_36590</name>
</gene>
<feature type="compositionally biased region" description="Low complexity" evidence="1">
    <location>
        <begin position="1"/>
        <end position="13"/>
    </location>
</feature>
<dbReference type="EMBL" id="CP108058">
    <property type="protein sequence ID" value="WUO51382.1"/>
    <property type="molecule type" value="Genomic_DNA"/>
</dbReference>
<dbReference type="RefSeq" id="WP_328777714.1">
    <property type="nucleotide sequence ID" value="NZ_CP108058.1"/>
</dbReference>
<name>A0ABZ1RWZ2_9ACTN</name>
<evidence type="ECO:0000313" key="2">
    <source>
        <dbReference type="EMBL" id="WUO51382.1"/>
    </source>
</evidence>
<dbReference type="Proteomes" id="UP001432075">
    <property type="component" value="Plasmid unnamed1"/>
</dbReference>
<feature type="region of interest" description="Disordered" evidence="1">
    <location>
        <begin position="1"/>
        <end position="20"/>
    </location>
</feature>
<geneLocation type="plasmid" evidence="2 3">
    <name>unnamed1</name>
</geneLocation>
<evidence type="ECO:0000313" key="3">
    <source>
        <dbReference type="Proteomes" id="UP001432075"/>
    </source>
</evidence>
<keyword evidence="2" id="KW-0614">Plasmid</keyword>
<protein>
    <submittedName>
        <fullName evidence="2">Uncharacterized protein</fullName>
    </submittedName>
</protein>
<sequence length="234" mass="25967">MRTETTENTETTEPGGFEAGWCASDLGEHRPCRYTYEYYPYESLPPLDSARFTGHFAWLGGPGAASPERSAALAALDGALAAHGLALPAEFIAFQAGERTHHALDEVSVTACWTSISEPLPCPGEPGTFLVRFLRDQQDCVHWYLCLRPSGETCVVWSPVDFAYEYERGREAGAAELRAEIRWCAPAFEEFAYRFWAENRIWHAVHGGGPAELDQPLRDYLDHYGPTAASPHTP</sequence>
<accession>A0ABZ1RWZ2</accession>
<keyword evidence="3" id="KW-1185">Reference proteome</keyword>
<organism evidence="2 3">
    <name type="scientific">Streptomyces goshikiensis</name>
    <dbReference type="NCBI Taxonomy" id="1942"/>
    <lineage>
        <taxon>Bacteria</taxon>
        <taxon>Bacillati</taxon>
        <taxon>Actinomycetota</taxon>
        <taxon>Actinomycetes</taxon>
        <taxon>Kitasatosporales</taxon>
        <taxon>Streptomycetaceae</taxon>
        <taxon>Streptomyces</taxon>
    </lineage>
</organism>
<evidence type="ECO:0000256" key="1">
    <source>
        <dbReference type="SAM" id="MobiDB-lite"/>
    </source>
</evidence>
<proteinExistence type="predicted"/>
<reference evidence="2" key="1">
    <citation type="submission" date="2022-10" db="EMBL/GenBank/DDBJ databases">
        <title>The complete genomes of actinobacterial strains from the NBC collection.</title>
        <authorList>
            <person name="Joergensen T.S."/>
            <person name="Alvarez Arevalo M."/>
            <person name="Sterndorff E.B."/>
            <person name="Faurdal D."/>
            <person name="Vuksanovic O."/>
            <person name="Mourched A.-S."/>
            <person name="Charusanti P."/>
            <person name="Shaw S."/>
            <person name="Blin K."/>
            <person name="Weber T."/>
        </authorList>
    </citation>
    <scope>NUCLEOTIDE SEQUENCE</scope>
    <source>
        <strain evidence="2">NBC_00283</strain>
        <plasmid evidence="2">unnamed1</plasmid>
    </source>
</reference>